<evidence type="ECO:0000256" key="7">
    <source>
        <dbReference type="ARBA" id="ARBA00048258"/>
    </source>
</evidence>
<dbReference type="EMBL" id="QYZD01000006">
    <property type="protein sequence ID" value="RJG24529.1"/>
    <property type="molecule type" value="Genomic_DNA"/>
</dbReference>
<feature type="binding site" evidence="8">
    <location>
        <begin position="190"/>
        <end position="193"/>
    </location>
    <ligand>
        <name>ATP</name>
        <dbReference type="ChEBI" id="CHEBI:30616"/>
    </ligand>
</feature>
<keyword evidence="8" id="KW-0963">Cytoplasm</keyword>
<feature type="active site" description="Proton donor" evidence="8">
    <location>
        <position position="43"/>
    </location>
</feature>
<comment type="function">
    <text evidence="8">Catalyzes the condensation of pantoate with beta-alanine in an ATP-dependent reaction via a pantoyl-adenylate intermediate.</text>
</comment>
<keyword evidence="6 8" id="KW-0067">ATP-binding</keyword>
<feature type="binding site" evidence="8">
    <location>
        <position position="182"/>
    </location>
    <ligand>
        <name>ATP</name>
        <dbReference type="ChEBI" id="CHEBI:30616"/>
    </ligand>
</feature>
<name>A0A3A3GNC8_PANTH</name>
<feature type="binding site" evidence="8">
    <location>
        <position position="67"/>
    </location>
    <ligand>
        <name>(R)-pantoate</name>
        <dbReference type="ChEBI" id="CHEBI:15980"/>
    </ligand>
</feature>
<evidence type="ECO:0000256" key="2">
    <source>
        <dbReference type="ARBA" id="ARBA00009256"/>
    </source>
</evidence>
<evidence type="ECO:0000256" key="5">
    <source>
        <dbReference type="ARBA" id="ARBA00022741"/>
    </source>
</evidence>
<keyword evidence="3 8" id="KW-0436">Ligase</keyword>
<comment type="catalytic activity">
    <reaction evidence="7 8">
        <text>(R)-pantoate + beta-alanine + ATP = (R)-pantothenate + AMP + diphosphate + H(+)</text>
        <dbReference type="Rhea" id="RHEA:10912"/>
        <dbReference type="ChEBI" id="CHEBI:15378"/>
        <dbReference type="ChEBI" id="CHEBI:15980"/>
        <dbReference type="ChEBI" id="CHEBI:29032"/>
        <dbReference type="ChEBI" id="CHEBI:30616"/>
        <dbReference type="ChEBI" id="CHEBI:33019"/>
        <dbReference type="ChEBI" id="CHEBI:57966"/>
        <dbReference type="ChEBI" id="CHEBI:456215"/>
        <dbReference type="EC" id="6.3.2.1"/>
    </reaction>
</comment>
<evidence type="ECO:0000313" key="9">
    <source>
        <dbReference type="EMBL" id="RJG24529.1"/>
    </source>
</evidence>
<feature type="binding site" evidence="8">
    <location>
        <position position="67"/>
    </location>
    <ligand>
        <name>beta-alanine</name>
        <dbReference type="ChEBI" id="CHEBI:57966"/>
    </ligand>
</feature>
<comment type="pathway">
    <text evidence="1 8">Cofactor biosynthesis; (R)-pantothenate biosynthesis; (R)-pantothenate from (R)-pantoate and beta-alanine: step 1/1.</text>
</comment>
<comment type="subunit">
    <text evidence="8">Homodimer.</text>
</comment>
<dbReference type="NCBIfam" id="TIGR00018">
    <property type="entry name" value="panC"/>
    <property type="match status" value="1"/>
</dbReference>
<dbReference type="EC" id="6.3.2.1" evidence="8"/>
<dbReference type="Gene3D" id="3.40.50.620">
    <property type="entry name" value="HUPs"/>
    <property type="match status" value="1"/>
</dbReference>
<dbReference type="OrthoDB" id="9773087at2"/>
<accession>A0A3A3GNC8</accession>
<dbReference type="Pfam" id="PF02569">
    <property type="entry name" value="Pantoate_ligase"/>
    <property type="match status" value="1"/>
</dbReference>
<dbReference type="InterPro" id="IPR004821">
    <property type="entry name" value="Cyt_trans-like"/>
</dbReference>
<protein>
    <recommendedName>
        <fullName evidence="8">Pantothenate synthetase</fullName>
        <shortName evidence="8">PS</shortName>
        <ecNumber evidence="8">6.3.2.1</ecNumber>
    </recommendedName>
    <alternativeName>
        <fullName evidence="8">Pantoate--beta-alanine ligase</fullName>
    </alternativeName>
    <alternativeName>
        <fullName evidence="8">Pantoate-activating enzyme</fullName>
    </alternativeName>
</protein>
<dbReference type="InterPro" id="IPR014729">
    <property type="entry name" value="Rossmann-like_a/b/a_fold"/>
</dbReference>
<keyword evidence="4 8" id="KW-0566">Pantothenate biosynthesis</keyword>
<dbReference type="RefSeq" id="WP_119792958.1">
    <property type="nucleotide sequence ID" value="NZ_QYZD01000006.1"/>
</dbReference>
<dbReference type="InterPro" id="IPR003721">
    <property type="entry name" value="Pantoate_ligase"/>
</dbReference>
<reference evidence="9 10" key="1">
    <citation type="submission" date="2018-09" db="EMBL/GenBank/DDBJ databases">
        <title>Paenibacillus SK2017-BO5.</title>
        <authorList>
            <person name="Piskunova J.V."/>
            <person name="Dubiley S.A."/>
            <person name="Severinov K.V."/>
        </authorList>
    </citation>
    <scope>NUCLEOTIDE SEQUENCE [LARGE SCALE GENOMIC DNA]</scope>
    <source>
        <strain evidence="9 10">BO5</strain>
    </source>
</reference>
<sequence>MITVRTIAELRAAVRRLRQEAEQQSERAKVGFVPTMGYLHEGHASLMRQAKEQCAVTVLSIFVNPIQFGPNEDLAQYPRDEERDLKLAASLGIDIVFVPSPEEMYPQPTKTTIHVREVTEPLCGASRPGHFDGVTTVVAKLFHIVKPDRAYFGMKDAQQVAVIQQMVDDLNFDVAIVPCPIVREADGLALSSRNVYLSGEEREQALGLSRSLRMAEEWLREEPAFTAEEIKSRIRQVIGKAPLADIDYVDILTFPALQALPSDEAVGNAGSDVLIALAVRFGRTRLIDNRLFSHQGGRLCSVK</sequence>
<dbReference type="UniPathway" id="UPA00028">
    <property type="reaction ID" value="UER00005"/>
</dbReference>
<dbReference type="GO" id="GO:0015940">
    <property type="term" value="P:pantothenate biosynthetic process"/>
    <property type="evidence" value="ECO:0007669"/>
    <property type="project" value="UniProtKB-UniRule"/>
</dbReference>
<dbReference type="GO" id="GO:0005829">
    <property type="term" value="C:cytosol"/>
    <property type="evidence" value="ECO:0007669"/>
    <property type="project" value="TreeGrafter"/>
</dbReference>
<dbReference type="GO" id="GO:0004592">
    <property type="term" value="F:pantoate-beta-alanine ligase activity"/>
    <property type="evidence" value="ECO:0007669"/>
    <property type="project" value="UniProtKB-UniRule"/>
</dbReference>
<dbReference type="SUPFAM" id="SSF52374">
    <property type="entry name" value="Nucleotidylyl transferase"/>
    <property type="match status" value="1"/>
</dbReference>
<comment type="similarity">
    <text evidence="2 8">Belongs to the pantothenate synthetase family.</text>
</comment>
<evidence type="ECO:0000256" key="3">
    <source>
        <dbReference type="ARBA" id="ARBA00022598"/>
    </source>
</evidence>
<dbReference type="FunFam" id="3.40.50.620:FF:000013">
    <property type="entry name" value="Pantothenate synthetase"/>
    <property type="match status" value="1"/>
</dbReference>
<evidence type="ECO:0000313" key="10">
    <source>
        <dbReference type="Proteomes" id="UP000266177"/>
    </source>
</evidence>
<comment type="miscellaneous">
    <text evidence="8">The reaction proceeds by a bi uni uni bi ping pong mechanism.</text>
</comment>
<comment type="caution">
    <text evidence="9">The sequence shown here is derived from an EMBL/GenBank/DDBJ whole genome shotgun (WGS) entry which is preliminary data.</text>
</comment>
<dbReference type="InterPro" id="IPR042176">
    <property type="entry name" value="Pantoate_ligase_C"/>
</dbReference>
<gene>
    <name evidence="8" type="primary">panC</name>
    <name evidence="9" type="ORF">DQX05_09400</name>
</gene>
<evidence type="ECO:0000256" key="6">
    <source>
        <dbReference type="ARBA" id="ARBA00022840"/>
    </source>
</evidence>
<organism evidence="9 10">
    <name type="scientific">Paenibacillus thiaminolyticus</name>
    <name type="common">Bacillus thiaminolyticus</name>
    <dbReference type="NCBI Taxonomy" id="49283"/>
    <lineage>
        <taxon>Bacteria</taxon>
        <taxon>Bacillati</taxon>
        <taxon>Bacillota</taxon>
        <taxon>Bacilli</taxon>
        <taxon>Bacillales</taxon>
        <taxon>Paenibacillaceae</taxon>
        <taxon>Paenibacillus</taxon>
    </lineage>
</organism>
<evidence type="ECO:0000256" key="8">
    <source>
        <dbReference type="HAMAP-Rule" id="MF_00158"/>
    </source>
</evidence>
<evidence type="ECO:0000256" key="1">
    <source>
        <dbReference type="ARBA" id="ARBA00004990"/>
    </source>
</evidence>
<proteinExistence type="inferred from homology"/>
<dbReference type="Gene3D" id="3.30.1300.10">
    <property type="entry name" value="Pantoate-beta-alanine ligase, C-terminal domain"/>
    <property type="match status" value="1"/>
</dbReference>
<dbReference type="NCBIfam" id="TIGR00125">
    <property type="entry name" value="cyt_tran_rel"/>
    <property type="match status" value="1"/>
</dbReference>
<dbReference type="HAMAP" id="MF_00158">
    <property type="entry name" value="PanC"/>
    <property type="match status" value="1"/>
</dbReference>
<keyword evidence="5 8" id="KW-0547">Nucleotide-binding</keyword>
<dbReference type="PANTHER" id="PTHR21299:SF1">
    <property type="entry name" value="PANTOATE--BETA-ALANINE LIGASE"/>
    <property type="match status" value="1"/>
</dbReference>
<feature type="binding site" evidence="8">
    <location>
        <position position="159"/>
    </location>
    <ligand>
        <name>(R)-pantoate</name>
        <dbReference type="ChEBI" id="CHEBI:15980"/>
    </ligand>
</feature>
<feature type="binding site" evidence="8">
    <location>
        <begin position="36"/>
        <end position="43"/>
    </location>
    <ligand>
        <name>ATP</name>
        <dbReference type="ChEBI" id="CHEBI:30616"/>
    </ligand>
</feature>
<dbReference type="PANTHER" id="PTHR21299">
    <property type="entry name" value="CYTIDYLATE KINASE/PANTOATE-BETA-ALANINE LIGASE"/>
    <property type="match status" value="1"/>
</dbReference>
<feature type="binding site" evidence="8">
    <location>
        <begin position="153"/>
        <end position="156"/>
    </location>
    <ligand>
        <name>ATP</name>
        <dbReference type="ChEBI" id="CHEBI:30616"/>
    </ligand>
</feature>
<dbReference type="Proteomes" id="UP000266177">
    <property type="component" value="Unassembled WGS sequence"/>
</dbReference>
<comment type="subcellular location">
    <subcellularLocation>
        <location evidence="8">Cytoplasm</location>
    </subcellularLocation>
</comment>
<dbReference type="CDD" id="cd00560">
    <property type="entry name" value="PanC"/>
    <property type="match status" value="1"/>
</dbReference>
<dbReference type="AlphaFoldDB" id="A0A3A3GNC8"/>
<evidence type="ECO:0000256" key="4">
    <source>
        <dbReference type="ARBA" id="ARBA00022655"/>
    </source>
</evidence>
<dbReference type="GO" id="GO:0005524">
    <property type="term" value="F:ATP binding"/>
    <property type="evidence" value="ECO:0007669"/>
    <property type="project" value="UniProtKB-KW"/>
</dbReference>